<comment type="similarity">
    <text evidence="7">Belongs to the TRAFAC class myosin-kinesin ATPase superfamily. Kinesin family.</text>
</comment>
<keyword evidence="4" id="KW-0067">ATP-binding</keyword>
<evidence type="ECO:0000256" key="3">
    <source>
        <dbReference type="ARBA" id="ARBA00022741"/>
    </source>
</evidence>
<dbReference type="PROSITE" id="PS50067">
    <property type="entry name" value="KINESIN_MOTOR_2"/>
    <property type="match status" value="1"/>
</dbReference>
<dbReference type="GO" id="GO:0016887">
    <property type="term" value="F:ATP hydrolysis activity"/>
    <property type="evidence" value="ECO:0007669"/>
    <property type="project" value="TreeGrafter"/>
</dbReference>
<dbReference type="GO" id="GO:0005874">
    <property type="term" value="C:microtubule"/>
    <property type="evidence" value="ECO:0007669"/>
    <property type="project" value="UniProtKB-KW"/>
</dbReference>
<dbReference type="EMBL" id="JYDJ01000035">
    <property type="protein sequence ID" value="KRX48023.1"/>
    <property type="molecule type" value="Genomic_DNA"/>
</dbReference>
<sequence>VLLYGTTIYCHCQFYLTVGCSYCDCFSCSVSNRKMAERPVQMFLRILSFSESEKNNIESEKYFTHVNEQNLVFGLHLPGQITYKFSHIFSSSSSQQKVFERSTKRLIDGLFKRVNGLLLSHGLTGSGKIFTMLGTKENPGMLPQALREIFMRIGHSSIEENLCTPQNYDNFILSTSAEKHKMLTLKAHLLEISASEVLQIPSAEFFSDNEMSKINGSCDFVDSGGTEAYQVYISMLEHHHDKFFDLFDISNPLDRSVLKTVEDSSRNVYIKGPTIVSSTLRIIDIDLDIVLGASEIQISNAQEGMKLFCAGKRNMRYAGLKMNYDYKQSHCVYVVRLVYKTTSNDSNFDMRSNRLVFCDLAEEELSRNSNSQPSKNELLSNLTFLALSRCMGVIRYNQTHSKQRMVPYRASKLTRALQTFFTNQENVSFIINVNPSNFTVEGMLASLRFTAALKKSIKHQNKSTACSKLQLGKRHFLGLQGSKEENSPDLKSKKFTLDTETKKTVEKLSDRFFEKIYDDVSLDEARNYDGINAEVNLLNEECSHTINSTVDEKKETTIAKNVLPNFPPETIENILNEIAAVHSMLKNLAFDVKKEELAWKEEFNLLRAKAYESTKLCSIFKQDVQQCKRKIVHLEMTLSMKEAECARLQQQILKERLSRLDNTPRHPRGKHRKSDVKLNANADVVTREFLEMIKKHKPTGDRSAEVKGKGKRSKNNLLNVDNEMNDVPKLRRSSRIAALNRTKSPVFQTPECSKLPEKNNLSSGTSFRTGPPRKLLKQHELRMTYLTTPETDHNSDSDEEDAVCKVMSRVMES</sequence>
<dbReference type="OrthoDB" id="123929at2759"/>
<feature type="non-terminal residue" evidence="10">
    <location>
        <position position="1"/>
    </location>
</feature>
<dbReference type="GO" id="GO:0005634">
    <property type="term" value="C:nucleus"/>
    <property type="evidence" value="ECO:0007669"/>
    <property type="project" value="TreeGrafter"/>
</dbReference>
<protein>
    <submittedName>
        <fullName evidence="10">Kinesin-like protein KIF23</fullName>
    </submittedName>
</protein>
<feature type="domain" description="Kinesin motor" evidence="9">
    <location>
        <begin position="39"/>
        <end position="456"/>
    </location>
</feature>
<dbReference type="GO" id="GO:0008017">
    <property type="term" value="F:microtubule binding"/>
    <property type="evidence" value="ECO:0007669"/>
    <property type="project" value="InterPro"/>
</dbReference>
<evidence type="ECO:0000256" key="2">
    <source>
        <dbReference type="ARBA" id="ARBA00022701"/>
    </source>
</evidence>
<evidence type="ECO:0000256" key="6">
    <source>
        <dbReference type="ARBA" id="ARBA00023212"/>
    </source>
</evidence>
<dbReference type="InterPro" id="IPR001752">
    <property type="entry name" value="Kinesin_motor_dom"/>
</dbReference>
<gene>
    <name evidence="10" type="primary">KIF23</name>
    <name evidence="10" type="ORF">T05_8766</name>
</gene>
<evidence type="ECO:0000256" key="7">
    <source>
        <dbReference type="PROSITE-ProRule" id="PRU00283"/>
    </source>
</evidence>
<dbReference type="PANTHER" id="PTHR24115:SF1008">
    <property type="entry name" value="KINESIN-LIKE PROTEIN SUBITO"/>
    <property type="match status" value="1"/>
</dbReference>
<accession>A0A0V0UB53</accession>
<keyword evidence="6" id="KW-0206">Cytoskeleton</keyword>
<dbReference type="Gene3D" id="3.40.850.10">
    <property type="entry name" value="Kinesin motor domain"/>
    <property type="match status" value="1"/>
</dbReference>
<keyword evidence="5" id="KW-0505">Motor protein</keyword>
<reference evidence="10 11" key="1">
    <citation type="submission" date="2015-01" db="EMBL/GenBank/DDBJ databases">
        <title>Evolution of Trichinella species and genotypes.</title>
        <authorList>
            <person name="Korhonen P.K."/>
            <person name="Edoardo P."/>
            <person name="Giuseppe L.R."/>
            <person name="Gasser R.B."/>
        </authorList>
    </citation>
    <scope>NUCLEOTIDE SEQUENCE [LARGE SCALE GENOMIC DNA]</scope>
    <source>
        <strain evidence="10">ISS417</strain>
    </source>
</reference>
<comment type="subcellular location">
    <subcellularLocation>
        <location evidence="1">Cytoplasm</location>
        <location evidence="1">Cytoskeleton</location>
    </subcellularLocation>
</comment>
<dbReference type="Proteomes" id="UP000055048">
    <property type="component" value="Unassembled WGS sequence"/>
</dbReference>
<organism evidence="10 11">
    <name type="scientific">Trichinella murrelli</name>
    <dbReference type="NCBI Taxonomy" id="144512"/>
    <lineage>
        <taxon>Eukaryota</taxon>
        <taxon>Metazoa</taxon>
        <taxon>Ecdysozoa</taxon>
        <taxon>Nematoda</taxon>
        <taxon>Enoplea</taxon>
        <taxon>Dorylaimia</taxon>
        <taxon>Trichinellida</taxon>
        <taxon>Trichinellidae</taxon>
        <taxon>Trichinella</taxon>
    </lineage>
</organism>
<dbReference type="GO" id="GO:0007018">
    <property type="term" value="P:microtubule-based movement"/>
    <property type="evidence" value="ECO:0007669"/>
    <property type="project" value="InterPro"/>
</dbReference>
<dbReference type="PANTHER" id="PTHR24115">
    <property type="entry name" value="KINESIN-RELATED"/>
    <property type="match status" value="1"/>
</dbReference>
<dbReference type="STRING" id="144512.A0A0V0UB53"/>
<evidence type="ECO:0000313" key="11">
    <source>
        <dbReference type="Proteomes" id="UP000055048"/>
    </source>
</evidence>
<dbReference type="InterPro" id="IPR027640">
    <property type="entry name" value="Kinesin-like_fam"/>
</dbReference>
<dbReference type="InterPro" id="IPR027417">
    <property type="entry name" value="P-loop_NTPase"/>
</dbReference>
<dbReference type="GO" id="GO:0005524">
    <property type="term" value="F:ATP binding"/>
    <property type="evidence" value="ECO:0007669"/>
    <property type="project" value="UniProtKB-KW"/>
</dbReference>
<evidence type="ECO:0000259" key="9">
    <source>
        <dbReference type="PROSITE" id="PS50067"/>
    </source>
</evidence>
<evidence type="ECO:0000313" key="10">
    <source>
        <dbReference type="EMBL" id="KRX48023.1"/>
    </source>
</evidence>
<keyword evidence="2" id="KW-0493">Microtubule</keyword>
<dbReference type="InterPro" id="IPR036961">
    <property type="entry name" value="Kinesin_motor_dom_sf"/>
</dbReference>
<dbReference type="GO" id="GO:0003777">
    <property type="term" value="F:microtubule motor activity"/>
    <property type="evidence" value="ECO:0007669"/>
    <property type="project" value="InterPro"/>
</dbReference>
<dbReference type="PRINTS" id="PR00380">
    <property type="entry name" value="KINESINHEAVY"/>
</dbReference>
<dbReference type="AlphaFoldDB" id="A0A0V0UB53"/>
<name>A0A0V0UB53_9BILA</name>
<comment type="caution">
    <text evidence="7">Lacks conserved residue(s) required for the propagation of feature annotation.</text>
</comment>
<dbReference type="GO" id="GO:0005871">
    <property type="term" value="C:kinesin complex"/>
    <property type="evidence" value="ECO:0007669"/>
    <property type="project" value="TreeGrafter"/>
</dbReference>
<dbReference type="Pfam" id="PF00225">
    <property type="entry name" value="Kinesin"/>
    <property type="match status" value="1"/>
</dbReference>
<evidence type="ECO:0000256" key="5">
    <source>
        <dbReference type="ARBA" id="ARBA00023175"/>
    </source>
</evidence>
<proteinExistence type="inferred from homology"/>
<keyword evidence="11" id="KW-1185">Reference proteome</keyword>
<keyword evidence="3" id="KW-0547">Nucleotide-binding</keyword>
<evidence type="ECO:0000256" key="8">
    <source>
        <dbReference type="SAM" id="MobiDB-lite"/>
    </source>
</evidence>
<dbReference type="SUPFAM" id="SSF52540">
    <property type="entry name" value="P-loop containing nucleoside triphosphate hydrolases"/>
    <property type="match status" value="1"/>
</dbReference>
<dbReference type="SMART" id="SM00129">
    <property type="entry name" value="KISc"/>
    <property type="match status" value="1"/>
</dbReference>
<evidence type="ECO:0000256" key="1">
    <source>
        <dbReference type="ARBA" id="ARBA00004245"/>
    </source>
</evidence>
<evidence type="ECO:0000256" key="4">
    <source>
        <dbReference type="ARBA" id="ARBA00022840"/>
    </source>
</evidence>
<keyword evidence="6" id="KW-0963">Cytoplasm</keyword>
<comment type="caution">
    <text evidence="10">The sequence shown here is derived from an EMBL/GenBank/DDBJ whole genome shotgun (WGS) entry which is preliminary data.</text>
</comment>
<feature type="compositionally biased region" description="Polar residues" evidence="8">
    <location>
        <begin position="759"/>
        <end position="768"/>
    </location>
</feature>
<feature type="region of interest" description="Disordered" evidence="8">
    <location>
        <begin position="747"/>
        <end position="772"/>
    </location>
</feature>